<dbReference type="PROSITE" id="PS51736">
    <property type="entry name" value="RECOMBINASES_3"/>
    <property type="match status" value="1"/>
</dbReference>
<sequence length="456" mass="50390">MIDQKPTRAAIYARISADLEQEGKGVARQLKDCKALAAERGWTVVGEYADNDISAYSGKIRPEYERLQDSMRAGDVDVVVAWATDRLFRRSRQLEDWIDLCEETGIGIHSVTAGTVDLSTPTGRAVARAMTAFASLEVDMLTLRVQRKHEELAESGAWPGARVYGYAKDSAVIPEEAEIIREMADRVLAGEGFNEIARDLNRRGVKTTRGAQWRAATIVGILRAPRLAGLRVHQGRIASKGTWEPILSEELSAVLRARLAPGRSQGTRGGRRKHLLVGILKCGRCGTGMVRGLGGKTKTPNYRCPKNQGAAACGRMTVVADKIETWVSEQAFHTVHLAAGKPAPDEGEWLQRTKELAARREQLGADYAEGLIDRETMLAGTKAIRAQEAQLQPPTARKPKLQVSEDRLRAAWPHMTTSEQRSVLETLIERITVNPVLITTGAKKFDPRRFEIEWKV</sequence>
<evidence type="ECO:0000313" key="4">
    <source>
        <dbReference type="Proteomes" id="UP000544090"/>
    </source>
</evidence>
<name>A0A7X6HH17_9MICC</name>
<feature type="domain" description="Resolvase/invertase-type recombinase catalytic" evidence="1">
    <location>
        <begin position="8"/>
        <end position="156"/>
    </location>
</feature>
<dbReference type="CDD" id="cd00338">
    <property type="entry name" value="Ser_Recombinase"/>
    <property type="match status" value="1"/>
</dbReference>
<evidence type="ECO:0000259" key="1">
    <source>
        <dbReference type="PROSITE" id="PS51736"/>
    </source>
</evidence>
<dbReference type="Gene3D" id="3.40.50.1390">
    <property type="entry name" value="Resolvase, N-terminal catalytic domain"/>
    <property type="match status" value="1"/>
</dbReference>
<dbReference type="InterPro" id="IPR038109">
    <property type="entry name" value="DNA_bind_recomb_sf"/>
</dbReference>
<feature type="domain" description="Recombinase" evidence="2">
    <location>
        <begin position="159"/>
        <end position="265"/>
    </location>
</feature>
<organism evidence="3 4">
    <name type="scientific">Arthrobacter mobilis</name>
    <dbReference type="NCBI Taxonomy" id="2724944"/>
    <lineage>
        <taxon>Bacteria</taxon>
        <taxon>Bacillati</taxon>
        <taxon>Actinomycetota</taxon>
        <taxon>Actinomycetes</taxon>
        <taxon>Micrococcales</taxon>
        <taxon>Micrococcaceae</taxon>
        <taxon>Arthrobacter</taxon>
    </lineage>
</organism>
<dbReference type="GO" id="GO:0003677">
    <property type="term" value="F:DNA binding"/>
    <property type="evidence" value="ECO:0007669"/>
    <property type="project" value="InterPro"/>
</dbReference>
<dbReference type="InterPro" id="IPR011109">
    <property type="entry name" value="DNA_bind_recombinase_dom"/>
</dbReference>
<dbReference type="Pfam" id="PF07508">
    <property type="entry name" value="Recombinase"/>
    <property type="match status" value="1"/>
</dbReference>
<dbReference type="Gene3D" id="3.90.1750.20">
    <property type="entry name" value="Putative Large Serine Recombinase, Chain B, Domain 2"/>
    <property type="match status" value="1"/>
</dbReference>
<reference evidence="3 4" key="1">
    <citation type="submission" date="2020-04" db="EMBL/GenBank/DDBJ databases">
        <title>Arthrobacter sp. nov.</title>
        <authorList>
            <person name="Liu S."/>
        </authorList>
    </citation>
    <scope>NUCLEOTIDE SEQUENCE [LARGE SCALE GENOMIC DNA]</scope>
    <source>
        <strain evidence="3 4">E918</strain>
    </source>
</reference>
<dbReference type="SUPFAM" id="SSF53041">
    <property type="entry name" value="Resolvase-like"/>
    <property type="match status" value="1"/>
</dbReference>
<protein>
    <submittedName>
        <fullName evidence="3">Recombinase family protein</fullName>
    </submittedName>
</protein>
<dbReference type="Pfam" id="PF00239">
    <property type="entry name" value="Resolvase"/>
    <property type="match status" value="1"/>
</dbReference>
<evidence type="ECO:0000259" key="2">
    <source>
        <dbReference type="PROSITE" id="PS51737"/>
    </source>
</evidence>
<dbReference type="PANTHER" id="PTHR30461:SF23">
    <property type="entry name" value="DNA RECOMBINASE-RELATED"/>
    <property type="match status" value="1"/>
</dbReference>
<dbReference type="InterPro" id="IPR006119">
    <property type="entry name" value="Resolv_N"/>
</dbReference>
<dbReference type="AlphaFoldDB" id="A0A7X6HH17"/>
<proteinExistence type="predicted"/>
<dbReference type="SMART" id="SM00857">
    <property type="entry name" value="Resolvase"/>
    <property type="match status" value="1"/>
</dbReference>
<dbReference type="EMBL" id="JAAZSQ010000018">
    <property type="protein sequence ID" value="NKX56013.1"/>
    <property type="molecule type" value="Genomic_DNA"/>
</dbReference>
<gene>
    <name evidence="3" type="ORF">HGG74_16000</name>
</gene>
<dbReference type="PANTHER" id="PTHR30461">
    <property type="entry name" value="DNA-INVERTASE FROM LAMBDOID PROPHAGE"/>
    <property type="match status" value="1"/>
</dbReference>
<keyword evidence="4" id="KW-1185">Reference proteome</keyword>
<dbReference type="InterPro" id="IPR050639">
    <property type="entry name" value="SSR_resolvase"/>
</dbReference>
<dbReference type="RefSeq" id="WP_168487956.1">
    <property type="nucleotide sequence ID" value="NZ_JAAZSQ010000018.1"/>
</dbReference>
<dbReference type="GO" id="GO:0000150">
    <property type="term" value="F:DNA strand exchange activity"/>
    <property type="evidence" value="ECO:0007669"/>
    <property type="project" value="InterPro"/>
</dbReference>
<evidence type="ECO:0000313" key="3">
    <source>
        <dbReference type="EMBL" id="NKX56013.1"/>
    </source>
</evidence>
<comment type="caution">
    <text evidence="3">The sequence shown here is derived from an EMBL/GenBank/DDBJ whole genome shotgun (WGS) entry which is preliminary data.</text>
</comment>
<dbReference type="InterPro" id="IPR036162">
    <property type="entry name" value="Resolvase-like_N_sf"/>
</dbReference>
<dbReference type="Pfam" id="PF13408">
    <property type="entry name" value="Zn_ribbon_recom"/>
    <property type="match status" value="1"/>
</dbReference>
<dbReference type="Proteomes" id="UP000544090">
    <property type="component" value="Unassembled WGS sequence"/>
</dbReference>
<dbReference type="PROSITE" id="PS51737">
    <property type="entry name" value="RECOMBINASE_DNA_BIND"/>
    <property type="match status" value="1"/>
</dbReference>
<accession>A0A7X6HH17</accession>
<dbReference type="InterPro" id="IPR025827">
    <property type="entry name" value="Zn_ribbon_recom_dom"/>
</dbReference>